<evidence type="ECO:0000259" key="2">
    <source>
        <dbReference type="PROSITE" id="PS50112"/>
    </source>
</evidence>
<proteinExistence type="predicted"/>
<dbReference type="Proteomes" id="UP000190776">
    <property type="component" value="Unassembled WGS sequence"/>
</dbReference>
<dbReference type="AlphaFoldDB" id="A0A1S8BLU2"/>
<feature type="compositionally biased region" description="Low complexity" evidence="1">
    <location>
        <begin position="258"/>
        <end position="268"/>
    </location>
</feature>
<dbReference type="Gene3D" id="3.30.450.20">
    <property type="entry name" value="PAS domain"/>
    <property type="match status" value="1"/>
</dbReference>
<dbReference type="EMBL" id="MSZU01000075">
    <property type="protein sequence ID" value="OMP88512.1"/>
    <property type="molecule type" value="Genomic_DNA"/>
</dbReference>
<name>A0A1S8BLU2_9PEZI</name>
<protein>
    <submittedName>
        <fullName evidence="3">White collar 2 protein</fullName>
    </submittedName>
</protein>
<evidence type="ECO:0000256" key="1">
    <source>
        <dbReference type="SAM" id="MobiDB-lite"/>
    </source>
</evidence>
<evidence type="ECO:0000313" key="4">
    <source>
        <dbReference type="Proteomes" id="UP000190776"/>
    </source>
</evidence>
<dbReference type="InterPro" id="IPR000014">
    <property type="entry name" value="PAS"/>
</dbReference>
<gene>
    <name evidence="3" type="ORF">BK809_0003269</name>
</gene>
<feature type="region of interest" description="Disordered" evidence="1">
    <location>
        <begin position="207"/>
        <end position="285"/>
    </location>
</feature>
<dbReference type="InterPro" id="IPR035965">
    <property type="entry name" value="PAS-like_dom_sf"/>
</dbReference>
<dbReference type="OrthoDB" id="2162994at2759"/>
<dbReference type="PROSITE" id="PS50112">
    <property type="entry name" value="PAS"/>
    <property type="match status" value="1"/>
</dbReference>
<dbReference type="STRING" id="420778.A0A1S8BLU2"/>
<comment type="caution">
    <text evidence="3">The sequence shown here is derived from an EMBL/GenBank/DDBJ whole genome shotgun (WGS) entry which is preliminary data.</text>
</comment>
<dbReference type="Pfam" id="PF08447">
    <property type="entry name" value="PAS_3"/>
    <property type="match status" value="1"/>
</dbReference>
<feature type="domain" description="PAS" evidence="2">
    <location>
        <begin position="77"/>
        <end position="123"/>
    </location>
</feature>
<dbReference type="SMART" id="SM00091">
    <property type="entry name" value="PAS"/>
    <property type="match status" value="1"/>
</dbReference>
<dbReference type="CDD" id="cd00130">
    <property type="entry name" value="PAS"/>
    <property type="match status" value="1"/>
</dbReference>
<evidence type="ECO:0000313" key="3">
    <source>
        <dbReference type="EMBL" id="OMP88512.1"/>
    </source>
</evidence>
<dbReference type="SUPFAM" id="SSF55785">
    <property type="entry name" value="PYP-like sensor domain (PAS domain)"/>
    <property type="match status" value="1"/>
</dbReference>
<feature type="compositionally biased region" description="Acidic residues" evidence="1">
    <location>
        <begin position="208"/>
        <end position="227"/>
    </location>
</feature>
<accession>A0A1S8BLU2</accession>
<organism evidence="3 4">
    <name type="scientific">Diplodia seriata</name>
    <dbReference type="NCBI Taxonomy" id="420778"/>
    <lineage>
        <taxon>Eukaryota</taxon>
        <taxon>Fungi</taxon>
        <taxon>Dikarya</taxon>
        <taxon>Ascomycota</taxon>
        <taxon>Pezizomycotina</taxon>
        <taxon>Dothideomycetes</taxon>
        <taxon>Dothideomycetes incertae sedis</taxon>
        <taxon>Botryosphaeriales</taxon>
        <taxon>Botryosphaeriaceae</taxon>
        <taxon>Diplodia</taxon>
    </lineage>
</organism>
<reference evidence="3 4" key="1">
    <citation type="submission" date="2017-01" db="EMBL/GenBank/DDBJ databases">
        <title>Draft genome sequence of Diplodia seriata F98.1, a fungal species involved in grapevine trunk diseases.</title>
        <authorList>
            <person name="Robert-Siegwald G."/>
            <person name="Vallet J."/>
            <person name="Abou-Mansour E."/>
            <person name="Xu J."/>
            <person name="Rey P."/>
            <person name="Bertsch C."/>
            <person name="Rego C."/>
            <person name="Larignon P."/>
            <person name="Fontaine F."/>
            <person name="Lebrun M.-H."/>
        </authorList>
    </citation>
    <scope>NUCLEOTIDE SEQUENCE [LARGE SCALE GENOMIC DNA]</scope>
    <source>
        <strain evidence="3 4">F98.1</strain>
    </source>
</reference>
<sequence>MQSQRVEGRGVVVYISLQSPIAYMQPPLSTSPSSTPAPPYCRVQAPMTHQSAGRGFDRIISSALRDLHCALTRNTTVVHISPSVFQLTGHAPESLIGLQLLLLVHPHDSSVFFDELWQAAARPGSVFRFHARLRTAYADPSHAAFELCGHFHPEQPSSSNSTGADNGIFTLTARPAFLPSSAQMDAFLELTMEEQALRRQLATLRAEEADDAADGDDDDDYDDDVFDEPLTKRRVRVPSTGSGNSNDDDSRGADIDGDGITATGDIGIPFVHKQQSRPRTPSPSS</sequence>
<dbReference type="InterPro" id="IPR013655">
    <property type="entry name" value="PAS_fold_3"/>
</dbReference>